<dbReference type="RefSeq" id="WP_281456779.1">
    <property type="nucleotide sequence ID" value="NZ_JASAOF010000010.1"/>
</dbReference>
<dbReference type="Gene3D" id="3.60.110.10">
    <property type="entry name" value="Carbon-nitrogen hydrolase"/>
    <property type="match status" value="1"/>
</dbReference>
<proteinExistence type="inferred from homology"/>
<comment type="caution">
    <text evidence="5">The sequence shown here is derived from an EMBL/GenBank/DDBJ whole genome shotgun (WGS) entry which is preliminary data.</text>
</comment>
<dbReference type="PANTHER" id="PTHR43674">
    <property type="entry name" value="NITRILASE C965.09-RELATED"/>
    <property type="match status" value="1"/>
</dbReference>
<dbReference type="EMBL" id="JASAOF010000010">
    <property type="protein sequence ID" value="MDI2030468.1"/>
    <property type="molecule type" value="Genomic_DNA"/>
</dbReference>
<feature type="compositionally biased region" description="Basic and acidic residues" evidence="3">
    <location>
        <begin position="250"/>
        <end position="263"/>
    </location>
</feature>
<feature type="domain" description="CN hydrolase" evidence="4">
    <location>
        <begin position="2"/>
        <end position="245"/>
    </location>
</feature>
<dbReference type="Proteomes" id="UP001237595">
    <property type="component" value="Unassembled WGS sequence"/>
</dbReference>
<protein>
    <submittedName>
        <fullName evidence="5">Nitrilase-related carbon-nitrogen hydrolase</fullName>
    </submittedName>
</protein>
<sequence>MTRIVCRQLAPVLGDLAANHREIVRTIAEETAAGADVLVLPELATSGYVFRTPEEVAACAITPDDPLVGEWAAAISGAAAVVVCGFAERGENGLVHNSAVVLDASGALTTYRKVHLWDREKLFFTPGDRLPEVVDTRFGRIATVICYDLEFPEYTRSVALAGADLIAAPTNWPLVDRPDGERPPEVLIAQAAARVNRVTIACCDRTGTERGQQWTEGTTVIDHNGWPAATAGPDHRAACTADLTTARDKQISPRNNLFHDRHPSLYTTS</sequence>
<evidence type="ECO:0000256" key="3">
    <source>
        <dbReference type="SAM" id="MobiDB-lite"/>
    </source>
</evidence>
<dbReference type="PANTHER" id="PTHR43674:SF2">
    <property type="entry name" value="BETA-UREIDOPROPIONASE"/>
    <property type="match status" value="1"/>
</dbReference>
<dbReference type="SUPFAM" id="SSF56317">
    <property type="entry name" value="Carbon-nitrogen hydrolase"/>
    <property type="match status" value="1"/>
</dbReference>
<dbReference type="InterPro" id="IPR001110">
    <property type="entry name" value="UPF0012_CS"/>
</dbReference>
<evidence type="ECO:0000313" key="5">
    <source>
        <dbReference type="EMBL" id="MDI2030468.1"/>
    </source>
</evidence>
<gene>
    <name evidence="5" type="ORF">QFW96_17685</name>
</gene>
<dbReference type="PROSITE" id="PS01227">
    <property type="entry name" value="UPF0012"/>
    <property type="match status" value="1"/>
</dbReference>
<organism evidence="5 6">
    <name type="scientific">Saccharopolyspora ipomoeae</name>
    <dbReference type="NCBI Taxonomy" id="3042027"/>
    <lineage>
        <taxon>Bacteria</taxon>
        <taxon>Bacillati</taxon>
        <taxon>Actinomycetota</taxon>
        <taxon>Actinomycetes</taxon>
        <taxon>Pseudonocardiales</taxon>
        <taxon>Pseudonocardiaceae</taxon>
        <taxon>Saccharopolyspora</taxon>
    </lineage>
</organism>
<evidence type="ECO:0000313" key="6">
    <source>
        <dbReference type="Proteomes" id="UP001237595"/>
    </source>
</evidence>
<accession>A0ABT6PR28</accession>
<evidence type="ECO:0000256" key="1">
    <source>
        <dbReference type="ARBA" id="ARBA00010613"/>
    </source>
</evidence>
<keyword evidence="6" id="KW-1185">Reference proteome</keyword>
<name>A0ABT6PR28_9PSEU</name>
<dbReference type="PROSITE" id="PS50263">
    <property type="entry name" value="CN_HYDROLASE"/>
    <property type="match status" value="1"/>
</dbReference>
<dbReference type="InterPro" id="IPR003010">
    <property type="entry name" value="C-N_Hydrolase"/>
</dbReference>
<dbReference type="GO" id="GO:0016787">
    <property type="term" value="F:hydrolase activity"/>
    <property type="evidence" value="ECO:0007669"/>
    <property type="project" value="UniProtKB-KW"/>
</dbReference>
<evidence type="ECO:0000256" key="2">
    <source>
        <dbReference type="ARBA" id="ARBA00022801"/>
    </source>
</evidence>
<reference evidence="5 6" key="1">
    <citation type="submission" date="2023-04" db="EMBL/GenBank/DDBJ databases">
        <title>Draft genome sequence of Saccharopolyspora sp. TS4A08 isolated from sweet potato rhizospheric soil.</title>
        <authorList>
            <person name="Suksaard P."/>
            <person name="Duangmal K."/>
        </authorList>
    </citation>
    <scope>NUCLEOTIDE SEQUENCE [LARGE SCALE GENOMIC DNA]</scope>
    <source>
        <strain evidence="5 6">TS4A08</strain>
    </source>
</reference>
<evidence type="ECO:0000259" key="4">
    <source>
        <dbReference type="PROSITE" id="PS50263"/>
    </source>
</evidence>
<dbReference type="Pfam" id="PF00795">
    <property type="entry name" value="CN_hydrolase"/>
    <property type="match status" value="1"/>
</dbReference>
<dbReference type="InterPro" id="IPR036526">
    <property type="entry name" value="C-N_Hydrolase_sf"/>
</dbReference>
<dbReference type="InterPro" id="IPR050345">
    <property type="entry name" value="Aliph_Amidase/BUP"/>
</dbReference>
<keyword evidence="2 5" id="KW-0378">Hydrolase</keyword>
<feature type="region of interest" description="Disordered" evidence="3">
    <location>
        <begin position="250"/>
        <end position="269"/>
    </location>
</feature>
<comment type="similarity">
    <text evidence="1">Belongs to the carbon-nitrogen hydrolase superfamily. NIT1/NIT2 family.</text>
</comment>